<organism evidence="1 2">
    <name type="scientific">Mycolicibacterium fortuitum subsp. acetamidolyticum</name>
    <dbReference type="NCBI Taxonomy" id="144550"/>
    <lineage>
        <taxon>Bacteria</taxon>
        <taxon>Bacillati</taxon>
        <taxon>Actinomycetota</taxon>
        <taxon>Actinomycetes</taxon>
        <taxon>Mycobacteriales</taxon>
        <taxon>Mycobacteriaceae</taxon>
        <taxon>Mycolicibacterium</taxon>
    </lineage>
</organism>
<name>A0A100WSG9_MYCFO</name>
<evidence type="ECO:0000313" key="1">
    <source>
        <dbReference type="EMBL" id="GAT03710.1"/>
    </source>
</evidence>
<accession>A0A100WSG9</accession>
<reference evidence="1 2" key="1">
    <citation type="journal article" date="2016" name="Genome Announc.">
        <title>Draft Genome Sequences of Five Rapidly Growing Mycobacterium Species, M. thermoresistibile, M. fortuitum subsp. acetamidolyticum, M. canariasense, M. brisbanense, and M. novocastrense.</title>
        <authorList>
            <person name="Katahira K."/>
            <person name="Ogura Y."/>
            <person name="Gotoh Y."/>
            <person name="Hayashi T."/>
        </authorList>
    </citation>
    <scope>NUCLEOTIDE SEQUENCE [LARGE SCALE GENOMIC DNA]</scope>
    <source>
        <strain evidence="1 2">JCM6368</strain>
    </source>
</reference>
<proteinExistence type="predicted"/>
<evidence type="ECO:0000313" key="2">
    <source>
        <dbReference type="Proteomes" id="UP000069705"/>
    </source>
</evidence>
<dbReference type="EMBL" id="BCSZ01000035">
    <property type="protein sequence ID" value="GAT03710.1"/>
    <property type="molecule type" value="Genomic_DNA"/>
</dbReference>
<dbReference type="Proteomes" id="UP000069705">
    <property type="component" value="Unassembled WGS sequence"/>
</dbReference>
<reference evidence="2" key="2">
    <citation type="submission" date="2016-02" db="EMBL/GenBank/DDBJ databases">
        <title>Draft genome sequence of five rapidly growing Mycobacterium species.</title>
        <authorList>
            <person name="Katahira K."/>
            <person name="Gotou Y."/>
            <person name="Iida K."/>
            <person name="Ogura Y."/>
            <person name="Hayashi T."/>
        </authorList>
    </citation>
    <scope>NUCLEOTIDE SEQUENCE [LARGE SCALE GENOMIC DNA]</scope>
    <source>
        <strain evidence="2">JCM6368</strain>
    </source>
</reference>
<gene>
    <name evidence="1" type="ORF">RMCFA_3822</name>
</gene>
<sequence>MAFTIQEWMRLRRALGSWVKSAPDEPVLGFLQMGELLTPRQLVEAVDDPHNDQGVAFKAMLEHAVRKSNLSAVVSDLYGAASSNIARG</sequence>
<dbReference type="AlphaFoldDB" id="A0A100WSG9"/>
<protein>
    <submittedName>
        <fullName evidence="1">Uncharacterized protein</fullName>
    </submittedName>
</protein>
<comment type="caution">
    <text evidence="1">The sequence shown here is derived from an EMBL/GenBank/DDBJ whole genome shotgun (WGS) entry which is preliminary data.</text>
</comment>